<dbReference type="EMBL" id="CAJOBB010031100">
    <property type="protein sequence ID" value="CAF4448279.1"/>
    <property type="molecule type" value="Genomic_DNA"/>
</dbReference>
<evidence type="ECO:0000313" key="1">
    <source>
        <dbReference type="EMBL" id="CAF4448279.1"/>
    </source>
</evidence>
<feature type="non-terminal residue" evidence="1">
    <location>
        <position position="111"/>
    </location>
</feature>
<name>A0A820S154_9BILA</name>
<sequence length="111" mass="11578">MATHTKSSQPIDTFNKLSSVVKNQLLDLPSNVSKIPLASSNSPSSSVPTIDSVAPSVLTLPITLNVPTTATSVPTSIDGPQGSNNVLFPAVIHPNIDGIAIKPVMEDKCNF</sequence>
<dbReference type="AlphaFoldDB" id="A0A820S154"/>
<dbReference type="Proteomes" id="UP000663868">
    <property type="component" value="Unassembled WGS sequence"/>
</dbReference>
<organism evidence="1 2">
    <name type="scientific">Adineta steineri</name>
    <dbReference type="NCBI Taxonomy" id="433720"/>
    <lineage>
        <taxon>Eukaryota</taxon>
        <taxon>Metazoa</taxon>
        <taxon>Spiralia</taxon>
        <taxon>Gnathifera</taxon>
        <taxon>Rotifera</taxon>
        <taxon>Eurotatoria</taxon>
        <taxon>Bdelloidea</taxon>
        <taxon>Adinetida</taxon>
        <taxon>Adinetidae</taxon>
        <taxon>Adineta</taxon>
    </lineage>
</organism>
<evidence type="ECO:0000313" key="2">
    <source>
        <dbReference type="Proteomes" id="UP000663868"/>
    </source>
</evidence>
<accession>A0A820S154</accession>
<comment type="caution">
    <text evidence="1">The sequence shown here is derived from an EMBL/GenBank/DDBJ whole genome shotgun (WGS) entry which is preliminary data.</text>
</comment>
<proteinExistence type="predicted"/>
<reference evidence="1" key="1">
    <citation type="submission" date="2021-02" db="EMBL/GenBank/DDBJ databases">
        <authorList>
            <person name="Nowell W R."/>
        </authorList>
    </citation>
    <scope>NUCLEOTIDE SEQUENCE</scope>
</reference>
<protein>
    <submittedName>
        <fullName evidence="1">Uncharacterized protein</fullName>
    </submittedName>
</protein>
<gene>
    <name evidence="1" type="ORF">KXQ929_LOCUS53799</name>
</gene>